<accession>A0A1N6UWR4</accession>
<evidence type="ECO:0000256" key="11">
    <source>
        <dbReference type="ARBA" id="ARBA00022842"/>
    </source>
</evidence>
<organism evidence="19 20">
    <name type="scientific">Alkalispirochaeta americana</name>
    <dbReference type="NCBI Taxonomy" id="159291"/>
    <lineage>
        <taxon>Bacteria</taxon>
        <taxon>Pseudomonadati</taxon>
        <taxon>Spirochaetota</taxon>
        <taxon>Spirochaetia</taxon>
        <taxon>Spirochaetales</taxon>
        <taxon>Spirochaetaceae</taxon>
        <taxon>Alkalispirochaeta</taxon>
    </lineage>
</organism>
<keyword evidence="6" id="KW-0808">Transferase</keyword>
<feature type="binding site" evidence="14">
    <location>
        <position position="782"/>
    </location>
    <ligand>
        <name>substrate</name>
    </ligand>
</feature>
<feature type="binding site" evidence="14">
    <location>
        <position position="577"/>
    </location>
    <ligand>
        <name>substrate</name>
    </ligand>
</feature>
<protein>
    <recommendedName>
        <fullName evidence="5 12">Pyruvate, phosphate dikinase</fullName>
        <ecNumber evidence="4 12">2.7.9.1</ecNumber>
    </recommendedName>
</protein>
<dbReference type="InterPro" id="IPR023151">
    <property type="entry name" value="PEP_util_CS"/>
</dbReference>
<dbReference type="Gene3D" id="3.20.20.60">
    <property type="entry name" value="Phosphoenolpyruvate-binding domains"/>
    <property type="match status" value="1"/>
</dbReference>
<keyword evidence="8" id="KW-0547">Nucleotide-binding</keyword>
<dbReference type="SUPFAM" id="SSF51621">
    <property type="entry name" value="Phosphoenolpyruvate/pyruvate domain"/>
    <property type="match status" value="1"/>
</dbReference>
<dbReference type="Gene3D" id="3.30.1490.20">
    <property type="entry name" value="ATP-grasp fold, A domain"/>
    <property type="match status" value="1"/>
</dbReference>
<dbReference type="InterPro" id="IPR013815">
    <property type="entry name" value="ATP_grasp_subdomain_1"/>
</dbReference>
<dbReference type="GO" id="GO:0046872">
    <property type="term" value="F:metal ion binding"/>
    <property type="evidence" value="ECO:0007669"/>
    <property type="project" value="UniProtKB-UniRule"/>
</dbReference>
<feature type="active site" description="Proton donor" evidence="13">
    <location>
        <position position="846"/>
    </location>
</feature>
<evidence type="ECO:0000259" key="18">
    <source>
        <dbReference type="Pfam" id="PF02896"/>
    </source>
</evidence>
<evidence type="ECO:0000256" key="4">
    <source>
        <dbReference type="ARBA" id="ARBA00011994"/>
    </source>
</evidence>
<keyword evidence="7 15" id="KW-0479">Metal-binding</keyword>
<feature type="binding site" evidence="14">
    <location>
        <position position="781"/>
    </location>
    <ligand>
        <name>substrate</name>
    </ligand>
</feature>
<feature type="domain" description="Pyruvate phosphate dikinase AMP/ATP-binding" evidence="17">
    <location>
        <begin position="305"/>
        <end position="355"/>
    </location>
</feature>
<dbReference type="PIRSF" id="PIRSF000853">
    <property type="entry name" value="PPDK"/>
    <property type="match status" value="1"/>
</dbReference>
<evidence type="ECO:0000256" key="6">
    <source>
        <dbReference type="ARBA" id="ARBA00022679"/>
    </source>
</evidence>
<evidence type="ECO:0000256" key="5">
    <source>
        <dbReference type="ARBA" id="ARBA00020138"/>
    </source>
</evidence>
<dbReference type="AlphaFoldDB" id="A0A1N6UWR4"/>
<evidence type="ECO:0000256" key="8">
    <source>
        <dbReference type="ARBA" id="ARBA00022741"/>
    </source>
</evidence>
<feature type="binding site" evidence="14">
    <location>
        <position position="783"/>
    </location>
    <ligand>
        <name>substrate</name>
    </ligand>
</feature>
<dbReference type="OrthoDB" id="9765468at2"/>
<feature type="domain" description="Pyruvate phosphate dikinase AMP/ATP-binding" evidence="17">
    <location>
        <begin position="65"/>
        <end position="294"/>
    </location>
</feature>
<evidence type="ECO:0000313" key="20">
    <source>
        <dbReference type="Proteomes" id="UP000186400"/>
    </source>
</evidence>
<evidence type="ECO:0000256" key="2">
    <source>
        <dbReference type="ARBA" id="ARBA00003144"/>
    </source>
</evidence>
<comment type="similarity">
    <text evidence="3 12">Belongs to the PEP-utilizing enzyme family.</text>
</comment>
<dbReference type="PROSITE" id="PS00742">
    <property type="entry name" value="PEP_ENZYMES_2"/>
    <property type="match status" value="1"/>
</dbReference>
<dbReference type="STRING" id="159291.SAMN05920897_11349"/>
<evidence type="ECO:0000256" key="1">
    <source>
        <dbReference type="ARBA" id="ARBA00001946"/>
    </source>
</evidence>
<dbReference type="Pfam" id="PF00391">
    <property type="entry name" value="PEP-utilizers"/>
    <property type="match status" value="1"/>
</dbReference>
<keyword evidence="20" id="KW-1185">Reference proteome</keyword>
<evidence type="ECO:0000256" key="10">
    <source>
        <dbReference type="ARBA" id="ARBA00022840"/>
    </source>
</evidence>
<name>A0A1N6UWR4_9SPIO</name>
<dbReference type="RefSeq" id="WP_076489256.1">
    <property type="nucleotide sequence ID" value="NZ_FTMS01000013.1"/>
</dbReference>
<evidence type="ECO:0000313" key="19">
    <source>
        <dbReference type="EMBL" id="SIQ70001.1"/>
    </source>
</evidence>
<dbReference type="Pfam" id="PF02896">
    <property type="entry name" value="PEP-utilizers_C"/>
    <property type="match status" value="1"/>
</dbReference>
<evidence type="ECO:0000256" key="13">
    <source>
        <dbReference type="PIRSR" id="PIRSR000853-1"/>
    </source>
</evidence>
<feature type="domain" description="PEP-utilising enzyme C-terminal" evidence="18">
    <location>
        <begin position="549"/>
        <end position="884"/>
    </location>
</feature>
<keyword evidence="11 15" id="KW-0460">Magnesium</keyword>
<feature type="binding site" evidence="15">
    <location>
        <position position="784"/>
    </location>
    <ligand>
        <name>Mg(2+)</name>
        <dbReference type="ChEBI" id="CHEBI:18420"/>
    </ligand>
</feature>
<evidence type="ECO:0000256" key="15">
    <source>
        <dbReference type="PIRSR" id="PIRSR000853-3"/>
    </source>
</evidence>
<comment type="cofactor">
    <cofactor evidence="1 12 15">
        <name>Mg(2+)</name>
        <dbReference type="ChEBI" id="CHEBI:18420"/>
    </cofactor>
</comment>
<dbReference type="NCBIfam" id="TIGR01828">
    <property type="entry name" value="pyru_phos_dikin"/>
    <property type="match status" value="1"/>
</dbReference>
<dbReference type="PANTHER" id="PTHR22931">
    <property type="entry name" value="PHOSPHOENOLPYRUVATE DIKINASE-RELATED"/>
    <property type="match status" value="1"/>
</dbReference>
<evidence type="ECO:0000256" key="12">
    <source>
        <dbReference type="PIRNR" id="PIRNR000853"/>
    </source>
</evidence>
<dbReference type="SUPFAM" id="SSF56059">
    <property type="entry name" value="Glutathione synthetase ATP-binding domain-like"/>
    <property type="match status" value="1"/>
</dbReference>
<keyword evidence="10" id="KW-0067">ATP-binding</keyword>
<feature type="binding site" evidence="14">
    <location>
        <position position="760"/>
    </location>
    <ligand>
        <name>substrate</name>
    </ligand>
</feature>
<dbReference type="SUPFAM" id="SSF52009">
    <property type="entry name" value="Phosphohistidine domain"/>
    <property type="match status" value="1"/>
</dbReference>
<feature type="active site" description="Tele-phosphohistidine intermediate" evidence="13">
    <location>
        <position position="460"/>
    </location>
</feature>
<dbReference type="InterPro" id="IPR002192">
    <property type="entry name" value="PPDK_AMP/ATP-bd"/>
</dbReference>
<evidence type="ECO:0000259" key="16">
    <source>
        <dbReference type="Pfam" id="PF00391"/>
    </source>
</evidence>
<dbReference type="GO" id="GO:0016301">
    <property type="term" value="F:kinase activity"/>
    <property type="evidence" value="ECO:0007669"/>
    <property type="project" value="UniProtKB-UniRule"/>
</dbReference>
<dbReference type="InterPro" id="IPR040442">
    <property type="entry name" value="Pyrv_kinase-like_dom_sf"/>
</dbReference>
<dbReference type="Gene3D" id="3.30.470.20">
    <property type="entry name" value="ATP-grasp fold, B domain"/>
    <property type="match status" value="1"/>
</dbReference>
<sequence length="889" mass="97162">MAEKNVYFFGGGKAEGTADMRELLGGKGANLADMSSAGVPVPAGFTISTRACAAYYENNKQHPESLQKEVAEHLARLEKLMGKKLGDANDPLLVSVRSGAAASMPGMMDTVLNLGMNDKAVEGLAKVSGNDRFAWDAYRRFLQMFGDVVKGCDHEKFEEALNSVKAEKGVEEDLDLDTEDLKKVVEKYKAVYRDHVGTDFPQDPVEQLWGSINAVFGSWHNPRAEKYRRLNNIKGLIGTAVNVQSMVYGNLGDTSGTGVCFTRDASTGENYFYGEYLMNAQGEDVVAGIRTPQPLQSLADANPEMYKQLDDIRSKLEKHYRDMQDLEFTIQQGTLYILQTRNGKRTGLAAIKIAVDMVAEGLITKEEAVTRVTPEQLDQVFHPMIDPAARKSAPVIAKGLNASPGAAAGEIVFTADEAEDWVKNKGKKVLLVRRETSPEDIGGMHVAEGILTSTGGMTSHAAVVARGMGKPSIVGCKALQIDHAKKTLTVEGKVYKEGDFFTMDGTAGEVFEGTLPLIKPELKGELDEFLAWADEIRTTANRPGLTDQVFRIRTNADTPGDATVARNYGAQGIGLCRTEHMFFEEDKIATFREMIVAKDVEARKAALAKLMPLQKKDFVGIFEAMAGLPVTIRLLDPPLHEFVPHEAAQIEQLAKSTGVSVDELKRKIESLHELNPMLGHRGCRLGITYPEVYDMQVEAIMSAAVEVAKKGMEVEPEIMIPLVGAVKELSILKANAEKVVARVFEEAGTTTAYKIGTMIEIPRAALTADEVAQEAEFFSFGTNDLTQMTFGYSRDDVGTFLPQYVEDEILEHDPFAVLDQTGVGQLVEIGVERGRKARPDLKVGICGEHGGEPSSVEFCYRTGLNYVSCSPYRVPIARLAAAHAVLKNR</sequence>
<dbReference type="Pfam" id="PF01326">
    <property type="entry name" value="PPDK_N"/>
    <property type="match status" value="3"/>
</dbReference>
<dbReference type="InterPro" id="IPR036637">
    <property type="entry name" value="Phosphohistidine_dom_sf"/>
</dbReference>
<dbReference type="EMBL" id="FTMS01000013">
    <property type="protein sequence ID" value="SIQ70001.1"/>
    <property type="molecule type" value="Genomic_DNA"/>
</dbReference>
<dbReference type="PROSITE" id="PS00370">
    <property type="entry name" value="PEP_ENZYMES_PHOS_SITE"/>
    <property type="match status" value="1"/>
</dbReference>
<dbReference type="InterPro" id="IPR000121">
    <property type="entry name" value="PEP_util_C"/>
</dbReference>
<feature type="binding site" evidence="14">
    <location>
        <position position="633"/>
    </location>
    <ligand>
        <name>substrate</name>
    </ligand>
</feature>
<gene>
    <name evidence="19" type="ORF">SAMN05920897_11349</name>
</gene>
<dbReference type="PANTHER" id="PTHR22931:SF9">
    <property type="entry name" value="PYRUVATE, PHOSPHATE DIKINASE 1, CHLOROPLASTIC"/>
    <property type="match status" value="1"/>
</dbReference>
<feature type="binding site" evidence="15">
    <location>
        <position position="760"/>
    </location>
    <ligand>
        <name>Mg(2+)</name>
        <dbReference type="ChEBI" id="CHEBI:18420"/>
    </ligand>
</feature>
<keyword evidence="19" id="KW-0670">Pyruvate</keyword>
<proteinExistence type="inferred from homology"/>
<reference evidence="19 20" key="1">
    <citation type="submission" date="2017-01" db="EMBL/GenBank/DDBJ databases">
        <authorList>
            <person name="Mah S.A."/>
            <person name="Swanson W.J."/>
            <person name="Moy G.W."/>
            <person name="Vacquier V.D."/>
        </authorList>
    </citation>
    <scope>NUCLEOTIDE SEQUENCE [LARGE SCALE GENOMIC DNA]</scope>
    <source>
        <strain evidence="19 20">ASpG1</strain>
    </source>
</reference>
<dbReference type="InterPro" id="IPR008279">
    <property type="entry name" value="PEP-util_enz_mobile_dom"/>
</dbReference>
<dbReference type="Proteomes" id="UP000186400">
    <property type="component" value="Unassembled WGS sequence"/>
</dbReference>
<dbReference type="Gene3D" id="1.10.189.10">
    <property type="entry name" value="Pyruvate Phosphate Dikinase, domain 2"/>
    <property type="match status" value="1"/>
</dbReference>
<dbReference type="Gene3D" id="3.50.30.10">
    <property type="entry name" value="Phosphohistidine domain"/>
    <property type="match status" value="1"/>
</dbReference>
<dbReference type="InterPro" id="IPR010121">
    <property type="entry name" value="Pyruvate_phosphate_dikinase"/>
</dbReference>
<comment type="function">
    <text evidence="2">Catalyzes the reversible phosphorylation of pyruvate and phosphate.</text>
</comment>
<evidence type="ECO:0000256" key="9">
    <source>
        <dbReference type="ARBA" id="ARBA00022777"/>
    </source>
</evidence>
<feature type="domain" description="Pyruvate phosphate dikinase AMP/ATP-binding" evidence="17">
    <location>
        <begin position="22"/>
        <end position="60"/>
    </location>
</feature>
<comment type="catalytic activity">
    <reaction evidence="12">
        <text>pyruvate + phosphate + ATP = phosphoenolpyruvate + AMP + diphosphate + H(+)</text>
        <dbReference type="Rhea" id="RHEA:10756"/>
        <dbReference type="ChEBI" id="CHEBI:15361"/>
        <dbReference type="ChEBI" id="CHEBI:15378"/>
        <dbReference type="ChEBI" id="CHEBI:30616"/>
        <dbReference type="ChEBI" id="CHEBI:33019"/>
        <dbReference type="ChEBI" id="CHEBI:43474"/>
        <dbReference type="ChEBI" id="CHEBI:58702"/>
        <dbReference type="ChEBI" id="CHEBI:456215"/>
        <dbReference type="EC" id="2.7.9.1"/>
    </reaction>
</comment>
<feature type="binding site" evidence="14">
    <location>
        <position position="784"/>
    </location>
    <ligand>
        <name>substrate</name>
    </ligand>
</feature>
<evidence type="ECO:0000259" key="17">
    <source>
        <dbReference type="Pfam" id="PF01326"/>
    </source>
</evidence>
<evidence type="ECO:0000256" key="14">
    <source>
        <dbReference type="PIRSR" id="PIRSR000853-2"/>
    </source>
</evidence>
<dbReference type="InterPro" id="IPR015813">
    <property type="entry name" value="Pyrv/PenolPyrv_kinase-like_dom"/>
</dbReference>
<dbReference type="NCBIfam" id="NF004531">
    <property type="entry name" value="PRK05878.1"/>
    <property type="match status" value="1"/>
</dbReference>
<dbReference type="EC" id="2.7.9.1" evidence="4 12"/>
<evidence type="ECO:0000256" key="7">
    <source>
        <dbReference type="ARBA" id="ARBA00022723"/>
    </source>
</evidence>
<dbReference type="GO" id="GO:0005524">
    <property type="term" value="F:ATP binding"/>
    <property type="evidence" value="ECO:0007669"/>
    <property type="project" value="UniProtKB-UniRule"/>
</dbReference>
<dbReference type="Gene3D" id="1.20.80.30">
    <property type="match status" value="1"/>
</dbReference>
<evidence type="ECO:0000256" key="3">
    <source>
        <dbReference type="ARBA" id="ARBA00007837"/>
    </source>
</evidence>
<feature type="domain" description="PEP-utilising enzyme mobile" evidence="16">
    <location>
        <begin position="428"/>
        <end position="508"/>
    </location>
</feature>
<keyword evidence="9 19" id="KW-0418">Kinase</keyword>
<dbReference type="GO" id="GO:0050242">
    <property type="term" value="F:pyruvate, phosphate dikinase activity"/>
    <property type="evidence" value="ECO:0007669"/>
    <property type="project" value="UniProtKB-UniRule"/>
</dbReference>
<dbReference type="InterPro" id="IPR018274">
    <property type="entry name" value="PEP_util_AS"/>
</dbReference>